<feature type="compositionally biased region" description="Low complexity" evidence="1">
    <location>
        <begin position="375"/>
        <end position="393"/>
    </location>
</feature>
<keyword evidence="3" id="KW-1185">Reference proteome</keyword>
<name>A0A7M7Q4X8_NASVI</name>
<feature type="region of interest" description="Disordered" evidence="1">
    <location>
        <begin position="22"/>
        <end position="94"/>
    </location>
</feature>
<feature type="compositionally biased region" description="Basic and acidic residues" evidence="1">
    <location>
        <begin position="419"/>
        <end position="429"/>
    </location>
</feature>
<sequence length="458" mass="51560">MPRRTRSRSLLTESRHVAEEEFVPPTFTAVPPDFVPPQWSTRHERTRDPNGPKSEETMHHELRVRDAIRRREMEEEEERERELLAGSDDEAGTVEPMEVAAFTLVSAETNTKVGEVRSPSSKVSPWLRLESAEERESREAVEELRRVVEKETGVDLPTQVEERTLDTRGLPQRPFTTRDARKGTTTPKKDPVCSTPEEPVMERKRGLQLKVKLSGLRYSGLKSIPTDSELDPPPYSCFNCWGRGHTVFNCPEPRHGKICLNCGRFGEDLNSCPRCRDRHAEYLATVGSHNGVTTRTSSPRPGTSREEAPRPTTPLSPEGTTATSRTASISRHSRERSITWATPHTKESPKSSPPRSPKSYSAGRPRSRRVDPYATTEPTTTSSSSTSSRSGSPPREESPTRGVAEAVAETLRLIDEVRDLPQDIRDSILRRTFCQPKPRRSRSRSPSQPNYSQLQPVE</sequence>
<proteinExistence type="predicted"/>
<dbReference type="EnsemblMetazoa" id="XM_031925160">
    <property type="protein sequence ID" value="XP_031781020"/>
    <property type="gene ID" value="LOC116416458"/>
</dbReference>
<feature type="region of interest" description="Disordered" evidence="1">
    <location>
        <begin position="419"/>
        <end position="458"/>
    </location>
</feature>
<protein>
    <recommendedName>
        <fullName evidence="4">CCHC-type domain-containing protein</fullName>
    </recommendedName>
</protein>
<dbReference type="KEGG" id="nvi:116416458"/>
<feature type="region of interest" description="Disordered" evidence="1">
    <location>
        <begin position="286"/>
        <end position="404"/>
    </location>
</feature>
<dbReference type="GO" id="GO:0008270">
    <property type="term" value="F:zinc ion binding"/>
    <property type="evidence" value="ECO:0007669"/>
    <property type="project" value="InterPro"/>
</dbReference>
<feature type="compositionally biased region" description="Basic and acidic residues" evidence="1">
    <location>
        <begin position="176"/>
        <end position="191"/>
    </location>
</feature>
<evidence type="ECO:0008006" key="4">
    <source>
        <dbReference type="Google" id="ProtNLM"/>
    </source>
</evidence>
<dbReference type="OrthoDB" id="8026949at2759"/>
<feature type="region of interest" description="Disordered" evidence="1">
    <location>
        <begin position="167"/>
        <end position="199"/>
    </location>
</feature>
<dbReference type="GO" id="GO:0003676">
    <property type="term" value="F:nucleic acid binding"/>
    <property type="evidence" value="ECO:0007669"/>
    <property type="project" value="InterPro"/>
</dbReference>
<feature type="compositionally biased region" description="Low complexity" evidence="1">
    <location>
        <begin position="293"/>
        <end position="302"/>
    </location>
</feature>
<dbReference type="Proteomes" id="UP000002358">
    <property type="component" value="Unassembled WGS sequence"/>
</dbReference>
<feature type="compositionally biased region" description="Basic and acidic residues" evidence="1">
    <location>
        <begin position="41"/>
        <end position="73"/>
    </location>
</feature>
<dbReference type="GeneID" id="116416458"/>
<accession>A0A7M7Q4X8</accession>
<reference evidence="2" key="1">
    <citation type="submission" date="2021-01" db="UniProtKB">
        <authorList>
            <consortium name="EnsemblMetazoa"/>
        </authorList>
    </citation>
    <scope>IDENTIFICATION</scope>
</reference>
<feature type="compositionally biased region" description="Low complexity" evidence="1">
    <location>
        <begin position="320"/>
        <end position="330"/>
    </location>
</feature>
<organism evidence="2 3">
    <name type="scientific">Nasonia vitripennis</name>
    <name type="common">Parasitic wasp</name>
    <dbReference type="NCBI Taxonomy" id="7425"/>
    <lineage>
        <taxon>Eukaryota</taxon>
        <taxon>Metazoa</taxon>
        <taxon>Ecdysozoa</taxon>
        <taxon>Arthropoda</taxon>
        <taxon>Hexapoda</taxon>
        <taxon>Insecta</taxon>
        <taxon>Pterygota</taxon>
        <taxon>Neoptera</taxon>
        <taxon>Endopterygota</taxon>
        <taxon>Hymenoptera</taxon>
        <taxon>Apocrita</taxon>
        <taxon>Proctotrupomorpha</taxon>
        <taxon>Chalcidoidea</taxon>
        <taxon>Pteromalidae</taxon>
        <taxon>Pteromalinae</taxon>
        <taxon>Nasonia</taxon>
    </lineage>
</organism>
<evidence type="ECO:0000313" key="3">
    <source>
        <dbReference type="Proteomes" id="UP000002358"/>
    </source>
</evidence>
<evidence type="ECO:0000313" key="2">
    <source>
        <dbReference type="EnsemblMetazoa" id="XP_031781020"/>
    </source>
</evidence>
<dbReference type="Gene3D" id="4.10.60.10">
    <property type="entry name" value="Zinc finger, CCHC-type"/>
    <property type="match status" value="1"/>
</dbReference>
<dbReference type="AlphaFoldDB" id="A0A7M7Q4X8"/>
<dbReference type="SUPFAM" id="SSF57756">
    <property type="entry name" value="Retrovirus zinc finger-like domains"/>
    <property type="match status" value="1"/>
</dbReference>
<dbReference type="RefSeq" id="XP_031781020.1">
    <property type="nucleotide sequence ID" value="XM_031925160.1"/>
</dbReference>
<dbReference type="InParanoid" id="A0A7M7Q4X8"/>
<dbReference type="InterPro" id="IPR036875">
    <property type="entry name" value="Znf_CCHC_sf"/>
</dbReference>
<evidence type="ECO:0000256" key="1">
    <source>
        <dbReference type="SAM" id="MobiDB-lite"/>
    </source>
</evidence>